<dbReference type="Gramene" id="TKW10735">
    <property type="protein sequence ID" value="TKW10735"/>
    <property type="gene ID" value="SEVIR_6G186450v2"/>
</dbReference>
<keyword evidence="3" id="KW-1185">Reference proteome</keyword>
<keyword evidence="1" id="KW-0472">Membrane</keyword>
<feature type="transmembrane region" description="Helical" evidence="1">
    <location>
        <begin position="6"/>
        <end position="26"/>
    </location>
</feature>
<dbReference type="EMBL" id="CM016557">
    <property type="protein sequence ID" value="TKW10735.1"/>
    <property type="molecule type" value="Genomic_DNA"/>
</dbReference>
<evidence type="ECO:0000313" key="2">
    <source>
        <dbReference type="EMBL" id="TKW10735.1"/>
    </source>
</evidence>
<evidence type="ECO:0000313" key="3">
    <source>
        <dbReference type="Proteomes" id="UP000298652"/>
    </source>
</evidence>
<gene>
    <name evidence="2" type="ORF">SEVIR_6G186450v2</name>
</gene>
<name>A0A4U6U854_SETVI</name>
<dbReference type="Proteomes" id="UP000298652">
    <property type="component" value="Chromosome 6"/>
</dbReference>
<evidence type="ECO:0000256" key="1">
    <source>
        <dbReference type="SAM" id="Phobius"/>
    </source>
</evidence>
<protein>
    <submittedName>
        <fullName evidence="2">Uncharacterized protein</fullName>
    </submittedName>
</protein>
<proteinExistence type="predicted"/>
<keyword evidence="1" id="KW-0812">Transmembrane</keyword>
<accession>A0A4U6U854</accession>
<reference evidence="2" key="1">
    <citation type="submission" date="2019-03" db="EMBL/GenBank/DDBJ databases">
        <title>WGS assembly of Setaria viridis.</title>
        <authorList>
            <person name="Huang P."/>
            <person name="Jenkins J."/>
            <person name="Grimwood J."/>
            <person name="Barry K."/>
            <person name="Healey A."/>
            <person name="Mamidi S."/>
            <person name="Sreedasyam A."/>
            <person name="Shu S."/>
            <person name="Feldman M."/>
            <person name="Wu J."/>
            <person name="Yu Y."/>
            <person name="Chen C."/>
            <person name="Johnson J."/>
            <person name="Rokhsar D."/>
            <person name="Baxter I."/>
            <person name="Schmutz J."/>
            <person name="Brutnell T."/>
            <person name="Kellogg E."/>
        </authorList>
    </citation>
    <scope>NUCLEOTIDE SEQUENCE [LARGE SCALE GENOMIC DNA]</scope>
</reference>
<dbReference type="AlphaFoldDB" id="A0A4U6U854"/>
<organism evidence="2 3">
    <name type="scientific">Setaria viridis</name>
    <name type="common">Green bristlegrass</name>
    <name type="synonym">Setaria italica subsp. viridis</name>
    <dbReference type="NCBI Taxonomy" id="4556"/>
    <lineage>
        <taxon>Eukaryota</taxon>
        <taxon>Viridiplantae</taxon>
        <taxon>Streptophyta</taxon>
        <taxon>Embryophyta</taxon>
        <taxon>Tracheophyta</taxon>
        <taxon>Spermatophyta</taxon>
        <taxon>Magnoliopsida</taxon>
        <taxon>Liliopsida</taxon>
        <taxon>Poales</taxon>
        <taxon>Poaceae</taxon>
        <taxon>PACMAD clade</taxon>
        <taxon>Panicoideae</taxon>
        <taxon>Panicodae</taxon>
        <taxon>Paniceae</taxon>
        <taxon>Cenchrinae</taxon>
        <taxon>Setaria</taxon>
    </lineage>
</organism>
<keyword evidence="1" id="KW-1133">Transmembrane helix</keyword>
<sequence length="29" mass="3362">MVPGFPLLELCSFLFLFRIGQVLFYLGKL</sequence>